<dbReference type="Proteomes" id="UP000494329">
    <property type="component" value="Unassembled WGS sequence"/>
</dbReference>
<gene>
    <name evidence="2" type="ORF">LMG29739_01012</name>
</gene>
<reference evidence="2 3" key="1">
    <citation type="submission" date="2020-04" db="EMBL/GenBank/DDBJ databases">
        <authorList>
            <person name="De Canck E."/>
        </authorList>
    </citation>
    <scope>NUCLEOTIDE SEQUENCE [LARGE SCALE GENOMIC DNA]</scope>
    <source>
        <strain evidence="2 3">LMG 29739</strain>
    </source>
</reference>
<accession>A0A6J5D7D1</accession>
<sequence>MDNNANNNEHDAQKTPVATKRPTMLRRLLSHHELATLLLLLHAPVDAYAKPEIPRLQEAGLVESILSDAGAPQFRLTDEGNAILRGLGIK</sequence>
<organism evidence="2 3">
    <name type="scientific">Paraburkholderia solisilvae</name>
    <dbReference type="NCBI Taxonomy" id="624376"/>
    <lineage>
        <taxon>Bacteria</taxon>
        <taxon>Pseudomonadati</taxon>
        <taxon>Pseudomonadota</taxon>
        <taxon>Betaproteobacteria</taxon>
        <taxon>Burkholderiales</taxon>
        <taxon>Burkholderiaceae</taxon>
        <taxon>Paraburkholderia</taxon>
    </lineage>
</organism>
<evidence type="ECO:0000313" key="2">
    <source>
        <dbReference type="EMBL" id="CAB3750260.1"/>
    </source>
</evidence>
<dbReference type="RefSeq" id="WP_175109693.1">
    <property type="nucleotide sequence ID" value="NZ_CADIKF010000005.1"/>
</dbReference>
<evidence type="ECO:0008006" key="4">
    <source>
        <dbReference type="Google" id="ProtNLM"/>
    </source>
</evidence>
<evidence type="ECO:0000256" key="1">
    <source>
        <dbReference type="SAM" id="MobiDB-lite"/>
    </source>
</evidence>
<dbReference type="AlphaFoldDB" id="A0A6J5D7D1"/>
<proteinExistence type="predicted"/>
<evidence type="ECO:0000313" key="3">
    <source>
        <dbReference type="Proteomes" id="UP000494329"/>
    </source>
</evidence>
<protein>
    <recommendedName>
        <fullName evidence="4">ArnR1-like winged helix-turn-helix domain-containing protein</fullName>
    </recommendedName>
</protein>
<feature type="region of interest" description="Disordered" evidence="1">
    <location>
        <begin position="1"/>
        <end position="23"/>
    </location>
</feature>
<dbReference type="EMBL" id="CADIKF010000005">
    <property type="protein sequence ID" value="CAB3750260.1"/>
    <property type="molecule type" value="Genomic_DNA"/>
</dbReference>
<name>A0A6J5D7D1_9BURK</name>
<keyword evidence="3" id="KW-1185">Reference proteome</keyword>